<feature type="domain" description="4Fe-4S ferredoxin-type" evidence="2">
    <location>
        <begin position="280"/>
        <end position="309"/>
    </location>
</feature>
<dbReference type="Pfam" id="PF01558">
    <property type="entry name" value="POR"/>
    <property type="match status" value="1"/>
</dbReference>
<organism evidence="3 4">
    <name type="scientific">Geodia barretti</name>
    <name type="common">Barrett's horny sponge</name>
    <dbReference type="NCBI Taxonomy" id="519541"/>
    <lineage>
        <taxon>Eukaryota</taxon>
        <taxon>Metazoa</taxon>
        <taxon>Porifera</taxon>
        <taxon>Demospongiae</taxon>
        <taxon>Heteroscleromorpha</taxon>
        <taxon>Tetractinellida</taxon>
        <taxon>Astrophorina</taxon>
        <taxon>Geodiidae</taxon>
        <taxon>Geodia</taxon>
    </lineage>
</organism>
<keyword evidence="1" id="KW-0560">Oxidoreductase</keyword>
<comment type="caution">
    <text evidence="3">The sequence shown here is derived from an EMBL/GenBank/DDBJ whole genome shotgun (WGS) entry which is preliminary data.</text>
</comment>
<dbReference type="InterPro" id="IPR017896">
    <property type="entry name" value="4Fe4S_Fe-S-bd"/>
</dbReference>
<dbReference type="SUPFAM" id="SSF54862">
    <property type="entry name" value="4Fe-4S ferredoxins"/>
    <property type="match status" value="1"/>
</dbReference>
<dbReference type="Gene3D" id="3.40.920.10">
    <property type="entry name" value="Pyruvate-ferredoxin oxidoreductase, PFOR, domain III"/>
    <property type="match status" value="1"/>
</dbReference>
<evidence type="ECO:0000256" key="1">
    <source>
        <dbReference type="ARBA" id="ARBA00023002"/>
    </source>
</evidence>
<dbReference type="Gene3D" id="3.30.70.20">
    <property type="match status" value="1"/>
</dbReference>
<dbReference type="GO" id="GO:0016903">
    <property type="term" value="F:oxidoreductase activity, acting on the aldehyde or oxo group of donors"/>
    <property type="evidence" value="ECO:0007669"/>
    <property type="project" value="InterPro"/>
</dbReference>
<dbReference type="AlphaFoldDB" id="A0AA35SZM0"/>
<dbReference type="EMBL" id="CASHTH010003010">
    <property type="protein sequence ID" value="CAI8038788.1"/>
    <property type="molecule type" value="Genomic_DNA"/>
</dbReference>
<dbReference type="InterPro" id="IPR002869">
    <property type="entry name" value="Pyrv_flavodox_OxRed_cen"/>
</dbReference>
<reference evidence="3" key="1">
    <citation type="submission" date="2023-03" db="EMBL/GenBank/DDBJ databases">
        <authorList>
            <person name="Steffen K."/>
            <person name="Cardenas P."/>
        </authorList>
    </citation>
    <scope>NUCLEOTIDE SEQUENCE</scope>
</reference>
<dbReference type="PROSITE" id="PS51379">
    <property type="entry name" value="4FE4S_FER_2"/>
    <property type="match status" value="1"/>
</dbReference>
<evidence type="ECO:0000313" key="4">
    <source>
        <dbReference type="Proteomes" id="UP001174909"/>
    </source>
</evidence>
<gene>
    <name evidence="3" type="ORF">GBAR_LOCUS21627</name>
</gene>
<dbReference type="Proteomes" id="UP001174909">
    <property type="component" value="Unassembled WGS sequence"/>
</dbReference>
<keyword evidence="4" id="KW-1185">Reference proteome</keyword>
<dbReference type="InterPro" id="IPR051626">
    <property type="entry name" value="Oxidoreductase_gamma_subunit"/>
</dbReference>
<protein>
    <submittedName>
        <fullName evidence="3">Pyruvate synthase subunit PorC</fullName>
    </submittedName>
</protein>
<evidence type="ECO:0000313" key="3">
    <source>
        <dbReference type="EMBL" id="CAI8038788.1"/>
    </source>
</evidence>
<dbReference type="PANTHER" id="PTHR43366">
    <property type="entry name" value="PYRUVATE SYNTHASE SUBUNIT PORC"/>
    <property type="match status" value="1"/>
</dbReference>
<dbReference type="SUPFAM" id="SSF53323">
    <property type="entry name" value="Pyruvate-ferredoxin oxidoreductase, PFOR, domain III"/>
    <property type="match status" value="1"/>
</dbReference>
<proteinExistence type="predicted"/>
<sequence>MSSETTELNLLCMSGQGSVQAGEALAKLYANQGWFVSVNVYPGTRARSGPVINYVKISDSEAMASCANYHPSEVIVFQEELLLTAKNNTHELIADAIGRMNRGTLLVNSPKSPQEIDLPFNLEGVVATVDATGIAGRLLQRNPPPVGLTLLGAYARITEAIDMDELLSIIRETFPGTVGERNAEATLEAYETVQAIGGVKFQVDRRPARLEHTPVADLPQYYQFDRYDKLPGFSNGSPFVWRDKVPVCEDNKCICPGVCISEVMCPDGTGFIIRRDLPHQGYRIDVDFCRGCGICAEVCVGSALTMVDEDQVKKDNPEYTDITAEPHRPEIATHQRIHLDI</sequence>
<name>A0AA35SZM0_GEOBA</name>
<dbReference type="InterPro" id="IPR019752">
    <property type="entry name" value="Pyrv/ketoisovalerate_OxRed_cat"/>
</dbReference>
<keyword evidence="3" id="KW-0670">Pyruvate</keyword>
<accession>A0AA35SZM0</accession>
<dbReference type="PANTHER" id="PTHR43366:SF1">
    <property type="entry name" value="PYRUVATE SYNTHASE SUBUNIT PORC"/>
    <property type="match status" value="1"/>
</dbReference>
<evidence type="ECO:0000259" key="2">
    <source>
        <dbReference type="PROSITE" id="PS51379"/>
    </source>
</evidence>